<dbReference type="GO" id="GO:0005199">
    <property type="term" value="F:structural constituent of cell wall"/>
    <property type="evidence" value="ECO:0007669"/>
    <property type="project" value="InterPro"/>
</dbReference>
<evidence type="ECO:0000256" key="3">
    <source>
        <dbReference type="SAM" id="SignalP"/>
    </source>
</evidence>
<proteinExistence type="predicted"/>
<dbReference type="InterPro" id="IPR001338">
    <property type="entry name" value="Class_I_Hydrophobin"/>
</dbReference>
<name>A0AB74C2E0_ASPFL</name>
<comment type="caution">
    <text evidence="4">The sequence shown here is derived from an EMBL/GenBank/DDBJ whole genome shotgun (WGS) entry which is preliminary data.</text>
</comment>
<dbReference type="GO" id="GO:0009277">
    <property type="term" value="C:fungal-type cell wall"/>
    <property type="evidence" value="ECO:0007669"/>
    <property type="project" value="InterPro"/>
</dbReference>
<gene>
    <name evidence="4" type="ORF">CA14_001450</name>
</gene>
<reference evidence="4 5" key="1">
    <citation type="submission" date="2018-07" db="EMBL/GenBank/DDBJ databases">
        <title>Identification of spontaneous genetic mutation associated with occurrence of a yellow conidial color mutant of Aspergillus flavus.</title>
        <authorList>
            <person name="Chang P.-K."/>
            <person name="Mack B.M."/>
            <person name="Scharfenstein L."/>
            <person name="Gilbert M.K."/>
        </authorList>
    </citation>
    <scope>NUCLEOTIDE SEQUENCE [LARGE SCALE GENOMIC DNA]</scope>
    <source>
        <strain evidence="4 5">CA14</strain>
    </source>
</reference>
<keyword evidence="1" id="KW-1015">Disulfide bond</keyword>
<evidence type="ECO:0000313" key="4">
    <source>
        <dbReference type="EMBL" id="RMZ40629.1"/>
    </source>
</evidence>
<accession>A0AB74C2E0</accession>
<feature type="chain" id="PRO_5044491687" evidence="3">
    <location>
        <begin position="20"/>
        <end position="194"/>
    </location>
</feature>
<protein>
    <submittedName>
        <fullName evidence="4">Hydrophobin family protein</fullName>
    </submittedName>
</protein>
<feature type="signal peptide" evidence="3">
    <location>
        <begin position="1"/>
        <end position="19"/>
    </location>
</feature>
<feature type="compositionally biased region" description="Acidic residues" evidence="2">
    <location>
        <begin position="128"/>
        <end position="155"/>
    </location>
</feature>
<dbReference type="AlphaFoldDB" id="A0AB74C2E0"/>
<dbReference type="EMBL" id="QQZZ01000125">
    <property type="protein sequence ID" value="RMZ40629.1"/>
    <property type="molecule type" value="Genomic_DNA"/>
</dbReference>
<evidence type="ECO:0000256" key="1">
    <source>
        <dbReference type="ARBA" id="ARBA00023157"/>
    </source>
</evidence>
<keyword evidence="3" id="KW-0732">Signal</keyword>
<evidence type="ECO:0000313" key="5">
    <source>
        <dbReference type="Proteomes" id="UP000275480"/>
    </source>
</evidence>
<dbReference type="SMART" id="SM00075">
    <property type="entry name" value="HYDRO"/>
    <property type="match status" value="1"/>
</dbReference>
<organism evidence="4 5">
    <name type="scientific">Aspergillus flavus</name>
    <dbReference type="NCBI Taxonomy" id="5059"/>
    <lineage>
        <taxon>Eukaryota</taxon>
        <taxon>Fungi</taxon>
        <taxon>Dikarya</taxon>
        <taxon>Ascomycota</taxon>
        <taxon>Pezizomycotina</taxon>
        <taxon>Eurotiomycetes</taxon>
        <taxon>Eurotiomycetidae</taxon>
        <taxon>Eurotiales</taxon>
        <taxon>Aspergillaceae</taxon>
        <taxon>Aspergillus</taxon>
        <taxon>Aspergillus subgen. Circumdati</taxon>
    </lineage>
</organism>
<evidence type="ECO:0000256" key="2">
    <source>
        <dbReference type="SAM" id="MobiDB-lite"/>
    </source>
</evidence>
<feature type="compositionally biased region" description="Basic and acidic residues" evidence="2">
    <location>
        <begin position="156"/>
        <end position="194"/>
    </location>
</feature>
<feature type="region of interest" description="Disordered" evidence="2">
    <location>
        <begin position="120"/>
        <end position="194"/>
    </location>
</feature>
<sequence length="194" mass="21478">MHSTNIFSFFMLAVAAASAATIIKAGDSKALQKVAEGKCDIGNTACCNNVHEEKDERLFNLVKQGLIDILAGNEDYACAKSGVIDERNLFSLVKQTNDGPVCKNVTACCPSGKCVAIDGSAKKKESDKEDDNEGDDKEGDNEDDNEDNDEDDNEDDNQKDKRGDHDDYYHKGHKVDKDDKENKHEKDEEDHGRY</sequence>
<dbReference type="Proteomes" id="UP000275480">
    <property type="component" value="Unassembled WGS sequence"/>
</dbReference>